<evidence type="ECO:0000256" key="7">
    <source>
        <dbReference type="ARBA" id="ARBA00023288"/>
    </source>
</evidence>
<name>A0A5C3M9R2_9AGAR</name>
<dbReference type="PANTHER" id="PTHR34992:SF1">
    <property type="entry name" value="COPPER ACQUISITION FACTOR BIM1-LIKE DOMAIN-CONTAINING PROTEIN"/>
    <property type="match status" value="1"/>
</dbReference>
<gene>
    <name evidence="9" type="ORF">BDQ12DRAFT_647389</name>
</gene>
<accession>A0A5C3M9R2</accession>
<evidence type="ECO:0000313" key="10">
    <source>
        <dbReference type="Proteomes" id="UP000308652"/>
    </source>
</evidence>
<keyword evidence="10" id="KW-1185">Reference proteome</keyword>
<proteinExistence type="predicted"/>
<dbReference type="STRING" id="68775.A0A5C3M9R2"/>
<dbReference type="Proteomes" id="UP000308652">
    <property type="component" value="Unassembled WGS sequence"/>
</dbReference>
<evidence type="ECO:0000256" key="1">
    <source>
        <dbReference type="ARBA" id="ARBA00004609"/>
    </source>
</evidence>
<feature type="domain" description="Copper acquisition factor BIM1-like" evidence="8">
    <location>
        <begin position="18"/>
        <end position="109"/>
    </location>
</feature>
<dbReference type="OrthoDB" id="2146436at2759"/>
<evidence type="ECO:0000256" key="4">
    <source>
        <dbReference type="ARBA" id="ARBA00022729"/>
    </source>
</evidence>
<keyword evidence="3" id="KW-0336">GPI-anchor</keyword>
<dbReference type="GO" id="GO:0005886">
    <property type="term" value="C:plasma membrane"/>
    <property type="evidence" value="ECO:0007669"/>
    <property type="project" value="UniProtKB-SubCell"/>
</dbReference>
<dbReference type="PANTHER" id="PTHR34992">
    <property type="entry name" value="HYPHAL ANASTAMOSIS-7 PROTEIN"/>
    <property type="match status" value="1"/>
</dbReference>
<dbReference type="InterPro" id="IPR046530">
    <property type="entry name" value="BIM1-like_dom"/>
</dbReference>
<evidence type="ECO:0000256" key="5">
    <source>
        <dbReference type="ARBA" id="ARBA00023136"/>
    </source>
</evidence>
<keyword evidence="4" id="KW-0732">Signal</keyword>
<reference evidence="9 10" key="1">
    <citation type="journal article" date="2019" name="Nat. Ecol. Evol.">
        <title>Megaphylogeny resolves global patterns of mushroom evolution.</title>
        <authorList>
            <person name="Varga T."/>
            <person name="Krizsan K."/>
            <person name="Foldi C."/>
            <person name="Dima B."/>
            <person name="Sanchez-Garcia M."/>
            <person name="Sanchez-Ramirez S."/>
            <person name="Szollosi G.J."/>
            <person name="Szarkandi J.G."/>
            <person name="Papp V."/>
            <person name="Albert L."/>
            <person name="Andreopoulos W."/>
            <person name="Angelini C."/>
            <person name="Antonin V."/>
            <person name="Barry K.W."/>
            <person name="Bougher N.L."/>
            <person name="Buchanan P."/>
            <person name="Buyck B."/>
            <person name="Bense V."/>
            <person name="Catcheside P."/>
            <person name="Chovatia M."/>
            <person name="Cooper J."/>
            <person name="Damon W."/>
            <person name="Desjardin D."/>
            <person name="Finy P."/>
            <person name="Geml J."/>
            <person name="Haridas S."/>
            <person name="Hughes K."/>
            <person name="Justo A."/>
            <person name="Karasinski D."/>
            <person name="Kautmanova I."/>
            <person name="Kiss B."/>
            <person name="Kocsube S."/>
            <person name="Kotiranta H."/>
            <person name="LaButti K.M."/>
            <person name="Lechner B.E."/>
            <person name="Liimatainen K."/>
            <person name="Lipzen A."/>
            <person name="Lukacs Z."/>
            <person name="Mihaltcheva S."/>
            <person name="Morgado L.N."/>
            <person name="Niskanen T."/>
            <person name="Noordeloos M.E."/>
            <person name="Ohm R.A."/>
            <person name="Ortiz-Santana B."/>
            <person name="Ovrebo C."/>
            <person name="Racz N."/>
            <person name="Riley R."/>
            <person name="Savchenko A."/>
            <person name="Shiryaev A."/>
            <person name="Soop K."/>
            <person name="Spirin V."/>
            <person name="Szebenyi C."/>
            <person name="Tomsovsky M."/>
            <person name="Tulloss R.E."/>
            <person name="Uehling J."/>
            <person name="Grigoriev I.V."/>
            <person name="Vagvolgyi C."/>
            <person name="Papp T."/>
            <person name="Martin F.M."/>
            <person name="Miettinen O."/>
            <person name="Hibbett D.S."/>
            <person name="Nagy L.G."/>
        </authorList>
    </citation>
    <scope>NUCLEOTIDE SEQUENCE [LARGE SCALE GENOMIC DNA]</scope>
    <source>
        <strain evidence="9 10">CBS 166.37</strain>
    </source>
</reference>
<evidence type="ECO:0000256" key="3">
    <source>
        <dbReference type="ARBA" id="ARBA00022622"/>
    </source>
</evidence>
<dbReference type="GO" id="GO:0098552">
    <property type="term" value="C:side of membrane"/>
    <property type="evidence" value="ECO:0007669"/>
    <property type="project" value="UniProtKB-KW"/>
</dbReference>
<dbReference type="Pfam" id="PF20238">
    <property type="entry name" value="BIM1-like_dom"/>
    <property type="match status" value="1"/>
</dbReference>
<evidence type="ECO:0000259" key="8">
    <source>
        <dbReference type="Pfam" id="PF20238"/>
    </source>
</evidence>
<dbReference type="AlphaFoldDB" id="A0A5C3M9R2"/>
<keyword evidence="7" id="KW-0449">Lipoprotein</keyword>
<organism evidence="9 10">
    <name type="scientific">Crucibulum laeve</name>
    <dbReference type="NCBI Taxonomy" id="68775"/>
    <lineage>
        <taxon>Eukaryota</taxon>
        <taxon>Fungi</taxon>
        <taxon>Dikarya</taxon>
        <taxon>Basidiomycota</taxon>
        <taxon>Agaricomycotina</taxon>
        <taxon>Agaricomycetes</taxon>
        <taxon>Agaricomycetidae</taxon>
        <taxon>Agaricales</taxon>
        <taxon>Agaricineae</taxon>
        <taxon>Nidulariaceae</taxon>
        <taxon>Crucibulum</taxon>
    </lineage>
</organism>
<evidence type="ECO:0000256" key="6">
    <source>
        <dbReference type="ARBA" id="ARBA00023180"/>
    </source>
</evidence>
<sequence>MLSVLVFLAGLTGAANVHFHLLYPETRGPLISAQEPEFCGGYNATSSTRAFFPLSGSLLNINTSHIHWTVLVSISNNATSFDNFLSDGEQLVAASFTEEHSNRTFCLPFDIAAVNIPAVTTDRWLKYHDSICFH</sequence>
<dbReference type="InterPro" id="IPR046936">
    <property type="entry name" value="BIM1-like"/>
</dbReference>
<keyword evidence="6" id="KW-0325">Glycoprotein</keyword>
<keyword evidence="2" id="KW-1003">Cell membrane</keyword>
<protein>
    <recommendedName>
        <fullName evidence="8">Copper acquisition factor BIM1-like domain-containing protein</fullName>
    </recommendedName>
</protein>
<keyword evidence="5" id="KW-0472">Membrane</keyword>
<dbReference type="CDD" id="cd21176">
    <property type="entry name" value="LPMO_auxiliary-like"/>
    <property type="match status" value="1"/>
</dbReference>
<evidence type="ECO:0000313" key="9">
    <source>
        <dbReference type="EMBL" id="TFK41405.1"/>
    </source>
</evidence>
<evidence type="ECO:0000256" key="2">
    <source>
        <dbReference type="ARBA" id="ARBA00022475"/>
    </source>
</evidence>
<dbReference type="EMBL" id="ML213595">
    <property type="protein sequence ID" value="TFK41405.1"/>
    <property type="molecule type" value="Genomic_DNA"/>
</dbReference>
<comment type="subcellular location">
    <subcellularLocation>
        <location evidence="1">Cell membrane</location>
        <topology evidence="1">Lipid-anchor</topology>
        <topology evidence="1">GPI-anchor</topology>
    </subcellularLocation>
</comment>